<organism evidence="8 9">
    <name type="scientific">Campylobacter geochelonis</name>
    <dbReference type="NCBI Taxonomy" id="1780362"/>
    <lineage>
        <taxon>Bacteria</taxon>
        <taxon>Pseudomonadati</taxon>
        <taxon>Campylobacterota</taxon>
        <taxon>Epsilonproteobacteria</taxon>
        <taxon>Campylobacterales</taxon>
        <taxon>Campylobacteraceae</taxon>
        <taxon>Campylobacter</taxon>
    </lineage>
</organism>
<dbReference type="SMART" id="SM00842">
    <property type="entry name" value="FtsA"/>
    <property type="match status" value="1"/>
</dbReference>
<evidence type="ECO:0000256" key="2">
    <source>
        <dbReference type="ARBA" id="ARBA00022618"/>
    </source>
</evidence>
<comment type="subunit">
    <text evidence="5">Self-interacts. Interacts with FtsZ.</text>
</comment>
<evidence type="ECO:0000256" key="1">
    <source>
        <dbReference type="ARBA" id="ARBA00022475"/>
    </source>
</evidence>
<dbReference type="InterPro" id="IPR043129">
    <property type="entry name" value="ATPase_NBD"/>
</dbReference>
<keyword evidence="4 5" id="KW-0131">Cell cycle</keyword>
<dbReference type="AlphaFoldDB" id="A0A128EPY2"/>
<dbReference type="InterPro" id="IPR050696">
    <property type="entry name" value="FtsA/MreB"/>
</dbReference>
<dbReference type="Pfam" id="PF02491">
    <property type="entry name" value="SHS2_FTSA"/>
    <property type="match status" value="1"/>
</dbReference>
<dbReference type="SUPFAM" id="SSF53067">
    <property type="entry name" value="Actin-like ATPase domain"/>
    <property type="match status" value="2"/>
</dbReference>
<dbReference type="OrthoDB" id="9810567at2"/>
<dbReference type="HAMAP" id="MF_02033">
    <property type="entry name" value="FtsA"/>
    <property type="match status" value="1"/>
</dbReference>
<dbReference type="InterPro" id="IPR003494">
    <property type="entry name" value="SHS2_FtsA"/>
</dbReference>
<dbReference type="RefSeq" id="WP_075494373.1">
    <property type="nucleotide sequence ID" value="NZ_CP053844.1"/>
</dbReference>
<dbReference type="PANTHER" id="PTHR32432">
    <property type="entry name" value="CELL DIVISION PROTEIN FTSA-RELATED"/>
    <property type="match status" value="1"/>
</dbReference>
<feature type="domain" description="SHS2" evidence="7">
    <location>
        <begin position="5"/>
        <end position="191"/>
    </location>
</feature>
<dbReference type="EMBL" id="FIZP01000008">
    <property type="protein sequence ID" value="CZE48482.1"/>
    <property type="molecule type" value="Genomic_DNA"/>
</dbReference>
<evidence type="ECO:0000313" key="9">
    <source>
        <dbReference type="Proteomes" id="UP000069632"/>
    </source>
</evidence>
<dbReference type="GO" id="GO:0043093">
    <property type="term" value="P:FtsZ-dependent cytokinesis"/>
    <property type="evidence" value="ECO:0007669"/>
    <property type="project" value="UniProtKB-UniRule"/>
</dbReference>
<dbReference type="NCBIfam" id="TIGR01174">
    <property type="entry name" value="ftsA"/>
    <property type="match status" value="1"/>
</dbReference>
<comment type="subcellular location">
    <subcellularLocation>
        <location evidence="5">Cell membrane</location>
        <topology evidence="5">Peripheral membrane protein</topology>
        <orientation evidence="5">Cytoplasmic side</orientation>
    </subcellularLocation>
    <text evidence="5">Localizes to the Z ring in an FtsZ-dependent manner. Targeted to the membrane through a conserved C-terminal amphipathic helix.</text>
</comment>
<dbReference type="Gene3D" id="3.30.1490.110">
    <property type="match status" value="1"/>
</dbReference>
<evidence type="ECO:0000256" key="3">
    <source>
        <dbReference type="ARBA" id="ARBA00023136"/>
    </source>
</evidence>
<evidence type="ECO:0000313" key="8">
    <source>
        <dbReference type="EMBL" id="CZE48482.1"/>
    </source>
</evidence>
<evidence type="ECO:0000256" key="6">
    <source>
        <dbReference type="PIRNR" id="PIRNR003101"/>
    </source>
</evidence>
<dbReference type="PANTHER" id="PTHR32432:SF4">
    <property type="entry name" value="CELL DIVISION PROTEIN FTSA"/>
    <property type="match status" value="1"/>
</dbReference>
<protein>
    <recommendedName>
        <fullName evidence="5 6">Cell division protein FtsA</fullName>
    </recommendedName>
</protein>
<name>A0A128EPY2_9BACT</name>
<dbReference type="Pfam" id="PF14450">
    <property type="entry name" value="FtsA"/>
    <property type="match status" value="1"/>
</dbReference>
<sequence>MNNYILGLDIGSVDVSAAIAKVTDKHFSICGIGKSKTSGIRKGSITNIERAAKSISDAILEATKSAGTKPDKVIVSISGSYTKSVKSQGIVSVSNQEITLNEIKRAMQLAKENAVYSKDQIILHVLPYDFKVDGQEHIEDPIGMSGSRLEVCTHVITANENSIKNLIKSVEIAGLKIDNMVLSGYASAISTLNKDEKELGVALIDMGGATCDIVVHLGNSLRYNDVLPIGSSSITNDLSHAVNTPLADAEELKLNYEKLISENTRELEVKTMGETSATHTISLDIITNVIYARIEETLMLLANKLEDSRYIDQLGAGVVLTGGMAKLDDIRNLTTAIFDNIPVRVAKPKKVAGLYEISDDPANACVVGLCLYGAGEFTPYELDSKGELKYEDKNLIDNQRIEYINSYQEEAQTDSINQSAQEKIEDNTSVKLSTVSNKSGEPNSLKKLWNRLIQLF</sequence>
<keyword evidence="2 5" id="KW-0132">Cell division</keyword>
<gene>
    <name evidence="5 8" type="primary">ftsA</name>
    <name evidence="8" type="ORF">ERS672216_01440</name>
</gene>
<accession>A0A128EPY2</accession>
<comment type="function">
    <text evidence="5 6">Cell division protein that is involved in the assembly of the Z ring. May serve as a membrane anchor for the Z ring.</text>
</comment>
<dbReference type="GO" id="GO:0009898">
    <property type="term" value="C:cytoplasmic side of plasma membrane"/>
    <property type="evidence" value="ECO:0007669"/>
    <property type="project" value="UniProtKB-UniRule"/>
</dbReference>
<reference evidence="8 9" key="1">
    <citation type="submission" date="2016-02" db="EMBL/GenBank/DDBJ databases">
        <authorList>
            <consortium name="Pathogen Informatics"/>
        </authorList>
    </citation>
    <scope>NUCLEOTIDE SEQUENCE [LARGE SCALE GENOMIC DNA]</scope>
    <source>
        <strain evidence="8 9">RC20</strain>
    </source>
</reference>
<keyword evidence="1 5" id="KW-1003">Cell membrane</keyword>
<keyword evidence="9" id="KW-1185">Reference proteome</keyword>
<dbReference type="CDD" id="cd24048">
    <property type="entry name" value="ASKHA_NBD_FtsA"/>
    <property type="match status" value="1"/>
</dbReference>
<dbReference type="GO" id="GO:0032153">
    <property type="term" value="C:cell division site"/>
    <property type="evidence" value="ECO:0007669"/>
    <property type="project" value="UniProtKB-UniRule"/>
</dbReference>
<comment type="similarity">
    <text evidence="5 6">Belongs to the FtsA/MreB family.</text>
</comment>
<dbReference type="Gene3D" id="3.30.420.40">
    <property type="match status" value="1"/>
</dbReference>
<dbReference type="Proteomes" id="UP000069632">
    <property type="component" value="Unassembled WGS sequence"/>
</dbReference>
<evidence type="ECO:0000256" key="5">
    <source>
        <dbReference type="HAMAP-Rule" id="MF_02033"/>
    </source>
</evidence>
<dbReference type="PIRSF" id="PIRSF003101">
    <property type="entry name" value="FtsA"/>
    <property type="match status" value="1"/>
</dbReference>
<evidence type="ECO:0000259" key="7">
    <source>
        <dbReference type="SMART" id="SM00842"/>
    </source>
</evidence>
<dbReference type="InterPro" id="IPR020823">
    <property type="entry name" value="Cell_div_FtsA"/>
</dbReference>
<keyword evidence="3 5" id="KW-0472">Membrane</keyword>
<evidence type="ECO:0000256" key="4">
    <source>
        <dbReference type="ARBA" id="ARBA00023306"/>
    </source>
</evidence>
<proteinExistence type="inferred from homology"/>